<keyword evidence="3" id="KW-0862">Zinc</keyword>
<keyword evidence="2 5" id="KW-0863">Zinc-finger</keyword>
<evidence type="ECO:0000256" key="4">
    <source>
        <dbReference type="ARBA" id="ARBA00023254"/>
    </source>
</evidence>
<feature type="domain" description="RING-type" evidence="7">
    <location>
        <begin position="6"/>
        <end position="45"/>
    </location>
</feature>
<gene>
    <name evidence="8" type="ORF">QLX08_007482</name>
</gene>
<comment type="caution">
    <text evidence="8">The sequence shown here is derived from an EMBL/GenBank/DDBJ whole genome shotgun (WGS) entry which is preliminary data.</text>
</comment>
<evidence type="ECO:0000313" key="9">
    <source>
        <dbReference type="Proteomes" id="UP001432146"/>
    </source>
</evidence>
<sequence length="226" mass="26051">MELFVCNNCFTTPHRGKKPFCLTQCGHIYCNGCIRQAEKQCPQCQQIDIFSVELQQPSLSKVENFFVPLNESLELLQKTSGFQNNQIKITIERFHEIDKKYEMLKSHYYNLTQNMKAIKDKYIKLKMENIEQKKKLMSFEIQNSRFKTLNSFSDTSTPKSGNQRSLRTRPTSNSYISSCGTNASNKSFNTTKGNAMLESFRIPFDPRTIRSIDSRGTSNAANSTYL</sequence>
<evidence type="ECO:0000256" key="6">
    <source>
        <dbReference type="SAM" id="MobiDB-lite"/>
    </source>
</evidence>
<dbReference type="Proteomes" id="UP001432146">
    <property type="component" value="Unassembled WGS sequence"/>
</dbReference>
<dbReference type="PROSITE" id="PS00518">
    <property type="entry name" value="ZF_RING_1"/>
    <property type="match status" value="1"/>
</dbReference>
<dbReference type="InterPro" id="IPR017907">
    <property type="entry name" value="Znf_RING_CS"/>
</dbReference>
<dbReference type="SMART" id="SM00184">
    <property type="entry name" value="RING"/>
    <property type="match status" value="1"/>
</dbReference>
<proteinExistence type="predicted"/>
<protein>
    <recommendedName>
        <fullName evidence="7">RING-type domain-containing protein</fullName>
    </recommendedName>
</protein>
<organism evidence="8 9">
    <name type="scientific">Tetragonisca angustula</name>
    <dbReference type="NCBI Taxonomy" id="166442"/>
    <lineage>
        <taxon>Eukaryota</taxon>
        <taxon>Metazoa</taxon>
        <taxon>Ecdysozoa</taxon>
        <taxon>Arthropoda</taxon>
        <taxon>Hexapoda</taxon>
        <taxon>Insecta</taxon>
        <taxon>Pterygota</taxon>
        <taxon>Neoptera</taxon>
        <taxon>Endopterygota</taxon>
        <taxon>Hymenoptera</taxon>
        <taxon>Apocrita</taxon>
        <taxon>Aculeata</taxon>
        <taxon>Apoidea</taxon>
        <taxon>Anthophila</taxon>
        <taxon>Apidae</taxon>
        <taxon>Tetragonisca</taxon>
    </lineage>
</organism>
<evidence type="ECO:0000256" key="5">
    <source>
        <dbReference type="PROSITE-ProRule" id="PRU00175"/>
    </source>
</evidence>
<keyword evidence="9" id="KW-1185">Reference proteome</keyword>
<dbReference type="InterPro" id="IPR013083">
    <property type="entry name" value="Znf_RING/FYVE/PHD"/>
</dbReference>
<dbReference type="GO" id="GO:0008270">
    <property type="term" value="F:zinc ion binding"/>
    <property type="evidence" value="ECO:0007669"/>
    <property type="project" value="UniProtKB-KW"/>
</dbReference>
<dbReference type="PANTHER" id="PTHR22663:SF17">
    <property type="entry name" value="RING FINGER PROTEIN NARYA-RELATED"/>
    <property type="match status" value="1"/>
</dbReference>
<dbReference type="Pfam" id="PF14634">
    <property type="entry name" value="zf-RING_5"/>
    <property type="match status" value="1"/>
</dbReference>
<evidence type="ECO:0000256" key="1">
    <source>
        <dbReference type="ARBA" id="ARBA00022723"/>
    </source>
</evidence>
<name>A0AAW0ZPH3_9HYME</name>
<dbReference type="GO" id="GO:0019789">
    <property type="term" value="F:SUMO transferase activity"/>
    <property type="evidence" value="ECO:0007669"/>
    <property type="project" value="InterPro"/>
</dbReference>
<reference evidence="8 9" key="1">
    <citation type="submission" date="2024-05" db="EMBL/GenBank/DDBJ databases">
        <title>The nuclear and mitochondrial genome assemblies of Tetragonisca angustula (Apidae: Meliponini), a tiny yet remarkable pollinator in the Neotropics.</title>
        <authorList>
            <person name="Ferrari R."/>
            <person name="Ricardo P.C."/>
            <person name="Dias F.C."/>
            <person name="Araujo N.S."/>
            <person name="Soares D.O."/>
            <person name="Zhou Q.-S."/>
            <person name="Zhu C.-D."/>
            <person name="Coutinho L."/>
            <person name="Airas M.C."/>
            <person name="Batista T.M."/>
        </authorList>
    </citation>
    <scope>NUCLEOTIDE SEQUENCE [LARGE SCALE GENOMIC DNA]</scope>
    <source>
        <strain evidence="8">ASF017062</strain>
        <tissue evidence="8">Abdomen</tissue>
    </source>
</reference>
<evidence type="ECO:0000256" key="3">
    <source>
        <dbReference type="ARBA" id="ARBA00022833"/>
    </source>
</evidence>
<dbReference type="GO" id="GO:0007131">
    <property type="term" value="P:reciprocal meiotic recombination"/>
    <property type="evidence" value="ECO:0007669"/>
    <property type="project" value="InterPro"/>
</dbReference>
<evidence type="ECO:0000256" key="2">
    <source>
        <dbReference type="ARBA" id="ARBA00022771"/>
    </source>
</evidence>
<dbReference type="InterPro" id="IPR042123">
    <property type="entry name" value="Zip3/RNF212-like"/>
</dbReference>
<dbReference type="PROSITE" id="PS50089">
    <property type="entry name" value="ZF_RING_2"/>
    <property type="match status" value="1"/>
</dbReference>
<dbReference type="PANTHER" id="PTHR22663">
    <property type="entry name" value="RING FINGER PROTEIN NARYA-RELATED"/>
    <property type="match status" value="1"/>
</dbReference>
<accession>A0AAW0ZPH3</accession>
<dbReference type="GO" id="GO:0007129">
    <property type="term" value="P:homologous chromosome pairing at meiosis"/>
    <property type="evidence" value="ECO:0007669"/>
    <property type="project" value="TreeGrafter"/>
</dbReference>
<dbReference type="EMBL" id="JAWNGG020000148">
    <property type="protein sequence ID" value="KAK9299451.1"/>
    <property type="molecule type" value="Genomic_DNA"/>
</dbReference>
<dbReference type="GO" id="GO:0016925">
    <property type="term" value="P:protein sumoylation"/>
    <property type="evidence" value="ECO:0007669"/>
    <property type="project" value="TreeGrafter"/>
</dbReference>
<keyword evidence="4" id="KW-0469">Meiosis</keyword>
<evidence type="ECO:0000313" key="8">
    <source>
        <dbReference type="EMBL" id="KAK9299451.1"/>
    </source>
</evidence>
<dbReference type="GO" id="GO:0000795">
    <property type="term" value="C:synaptonemal complex"/>
    <property type="evidence" value="ECO:0007669"/>
    <property type="project" value="InterPro"/>
</dbReference>
<dbReference type="AlphaFoldDB" id="A0AAW0ZPH3"/>
<dbReference type="SUPFAM" id="SSF57850">
    <property type="entry name" value="RING/U-box"/>
    <property type="match status" value="1"/>
</dbReference>
<dbReference type="InterPro" id="IPR001841">
    <property type="entry name" value="Znf_RING"/>
</dbReference>
<keyword evidence="1" id="KW-0479">Metal-binding</keyword>
<evidence type="ECO:0000259" key="7">
    <source>
        <dbReference type="PROSITE" id="PS50089"/>
    </source>
</evidence>
<feature type="region of interest" description="Disordered" evidence="6">
    <location>
        <begin position="150"/>
        <end position="178"/>
    </location>
</feature>
<dbReference type="Gene3D" id="3.30.40.10">
    <property type="entry name" value="Zinc/RING finger domain, C3HC4 (zinc finger)"/>
    <property type="match status" value="1"/>
</dbReference>